<dbReference type="GO" id="GO:0004519">
    <property type="term" value="F:endonuclease activity"/>
    <property type="evidence" value="ECO:0007669"/>
    <property type="project" value="UniProtKB-KW"/>
</dbReference>
<dbReference type="PANTHER" id="PTHR37984:SF5">
    <property type="entry name" value="PROTEIN NYNRIN-LIKE"/>
    <property type="match status" value="1"/>
</dbReference>
<name>A0AAF0TP15_SOLVR</name>
<keyword evidence="2" id="KW-0548">Nucleotidyltransferase</keyword>
<dbReference type="GO" id="GO:0015074">
    <property type="term" value="P:DNA integration"/>
    <property type="evidence" value="ECO:0007669"/>
    <property type="project" value="InterPro"/>
</dbReference>
<dbReference type="InterPro" id="IPR012337">
    <property type="entry name" value="RNaseH-like_sf"/>
</dbReference>
<dbReference type="SUPFAM" id="SSF53098">
    <property type="entry name" value="Ribonuclease H-like"/>
    <property type="match status" value="1"/>
</dbReference>
<dbReference type="Proteomes" id="UP001234989">
    <property type="component" value="Chromosome 4"/>
</dbReference>
<dbReference type="InterPro" id="IPR041373">
    <property type="entry name" value="RT_RNaseH"/>
</dbReference>
<keyword evidence="1" id="KW-0808">Transferase</keyword>
<reference evidence="8" key="1">
    <citation type="submission" date="2023-08" db="EMBL/GenBank/DDBJ databases">
        <title>A de novo genome assembly of Solanum verrucosum Schlechtendal, a Mexican diploid species geographically isolated from the other diploid A-genome species in potato relatives.</title>
        <authorList>
            <person name="Hosaka K."/>
        </authorList>
    </citation>
    <scope>NUCLEOTIDE SEQUENCE</scope>
    <source>
        <tissue evidence="8">Young leaves</tissue>
    </source>
</reference>
<organism evidence="8 9">
    <name type="scientific">Solanum verrucosum</name>
    <dbReference type="NCBI Taxonomy" id="315347"/>
    <lineage>
        <taxon>Eukaryota</taxon>
        <taxon>Viridiplantae</taxon>
        <taxon>Streptophyta</taxon>
        <taxon>Embryophyta</taxon>
        <taxon>Tracheophyta</taxon>
        <taxon>Spermatophyta</taxon>
        <taxon>Magnoliopsida</taxon>
        <taxon>eudicotyledons</taxon>
        <taxon>Gunneridae</taxon>
        <taxon>Pentapetalae</taxon>
        <taxon>asterids</taxon>
        <taxon>lamiids</taxon>
        <taxon>Solanales</taxon>
        <taxon>Solanaceae</taxon>
        <taxon>Solanoideae</taxon>
        <taxon>Solaneae</taxon>
        <taxon>Solanum</taxon>
    </lineage>
</organism>
<evidence type="ECO:0000256" key="6">
    <source>
        <dbReference type="ARBA" id="ARBA00022918"/>
    </source>
</evidence>
<dbReference type="GO" id="GO:0016787">
    <property type="term" value="F:hydrolase activity"/>
    <property type="evidence" value="ECO:0007669"/>
    <property type="project" value="UniProtKB-KW"/>
</dbReference>
<evidence type="ECO:0000256" key="4">
    <source>
        <dbReference type="ARBA" id="ARBA00022759"/>
    </source>
</evidence>
<dbReference type="GO" id="GO:0003964">
    <property type="term" value="F:RNA-directed DNA polymerase activity"/>
    <property type="evidence" value="ECO:0007669"/>
    <property type="project" value="UniProtKB-KW"/>
</dbReference>
<feature type="domain" description="Integrase catalytic" evidence="7">
    <location>
        <begin position="249"/>
        <end position="337"/>
    </location>
</feature>
<evidence type="ECO:0000256" key="3">
    <source>
        <dbReference type="ARBA" id="ARBA00022722"/>
    </source>
</evidence>
<dbReference type="PANTHER" id="PTHR37984">
    <property type="entry name" value="PROTEIN CBG26694"/>
    <property type="match status" value="1"/>
</dbReference>
<keyword evidence="4" id="KW-0255">Endonuclease</keyword>
<dbReference type="SUPFAM" id="SSF56672">
    <property type="entry name" value="DNA/RNA polymerases"/>
    <property type="match status" value="1"/>
</dbReference>
<dbReference type="InterPro" id="IPR050951">
    <property type="entry name" value="Retrovirus_Pol_polyprotein"/>
</dbReference>
<proteinExistence type="predicted"/>
<keyword evidence="9" id="KW-1185">Reference proteome</keyword>
<dbReference type="PROSITE" id="PS50994">
    <property type="entry name" value="INTEGRASE"/>
    <property type="match status" value="1"/>
</dbReference>
<sequence>MTWLSPYYIVLNYNTKSVTLEIPGREKLEWEGVYKPKQAKIISSIRARKVVGQGCLAYLAHIRDVEVESPSIESILWCQNLEKCFLLICLDKSVIAYASHQLKVYERNYPTHDLELAAVVFALKIWRHYLYGVKCEVFTNHPSLQHVFTQKDLNLRQRRKSGVLASIEVRVTFIEEITAKQFEDENLNELKKKTAISKAHETTLDAKGVLSFKARICDPRVDDLADRISWFENANSRMEVGKDSHGFFDRGTQFISKFWRKLHDELGTQLTFSTAFHPQTDGREERTIQVLEDMLRTCVIDFGRHLDKFLPLCEFSYNNSYHSSIDMTPFEALYGRGCRSPIEWFETGDVKPLGVDLVKDAQDKVRSIQAKLLAAHSRQNKYGDHKVRDMTFQTGENVLLKVSPMKTVKRFGKKGKLSPRYIGPFERYHGDGDYNIKWDSIVLAKDLQYEKEPIAIHDRDVRKLRTKEIKSVKFQWKHRPVEEATWETEEDMRDKYPQLFVDLGTTPFFL</sequence>
<evidence type="ECO:0000256" key="5">
    <source>
        <dbReference type="ARBA" id="ARBA00022801"/>
    </source>
</evidence>
<dbReference type="Pfam" id="PF17917">
    <property type="entry name" value="RT_RNaseH"/>
    <property type="match status" value="1"/>
</dbReference>
<dbReference type="EMBL" id="CP133615">
    <property type="protein sequence ID" value="WMV26604.1"/>
    <property type="molecule type" value="Genomic_DNA"/>
</dbReference>
<evidence type="ECO:0000256" key="2">
    <source>
        <dbReference type="ARBA" id="ARBA00022695"/>
    </source>
</evidence>
<accession>A0AAF0TP15</accession>
<keyword evidence="5" id="KW-0378">Hydrolase</keyword>
<evidence type="ECO:0000259" key="7">
    <source>
        <dbReference type="PROSITE" id="PS50994"/>
    </source>
</evidence>
<gene>
    <name evidence="8" type="ORF">MTR67_019989</name>
</gene>
<dbReference type="Gene3D" id="3.30.420.10">
    <property type="entry name" value="Ribonuclease H-like superfamily/Ribonuclease H"/>
    <property type="match status" value="1"/>
</dbReference>
<evidence type="ECO:0000256" key="1">
    <source>
        <dbReference type="ARBA" id="ARBA00022679"/>
    </source>
</evidence>
<evidence type="ECO:0000313" key="9">
    <source>
        <dbReference type="Proteomes" id="UP001234989"/>
    </source>
</evidence>
<protein>
    <recommendedName>
        <fullName evidence="7">Integrase catalytic domain-containing protein</fullName>
    </recommendedName>
</protein>
<dbReference type="InterPro" id="IPR001584">
    <property type="entry name" value="Integrase_cat-core"/>
</dbReference>
<evidence type="ECO:0000313" key="8">
    <source>
        <dbReference type="EMBL" id="WMV26604.1"/>
    </source>
</evidence>
<dbReference type="InterPro" id="IPR043502">
    <property type="entry name" value="DNA/RNA_pol_sf"/>
</dbReference>
<keyword evidence="3" id="KW-0540">Nuclease</keyword>
<dbReference type="AlphaFoldDB" id="A0AAF0TP15"/>
<keyword evidence="6" id="KW-0695">RNA-directed DNA polymerase</keyword>
<dbReference type="GO" id="GO:0003676">
    <property type="term" value="F:nucleic acid binding"/>
    <property type="evidence" value="ECO:0007669"/>
    <property type="project" value="InterPro"/>
</dbReference>
<dbReference type="InterPro" id="IPR036397">
    <property type="entry name" value="RNaseH_sf"/>
</dbReference>